<name>A0A0F9J759_9ZZZZ</name>
<organism evidence="1">
    <name type="scientific">marine sediment metagenome</name>
    <dbReference type="NCBI Taxonomy" id="412755"/>
    <lineage>
        <taxon>unclassified sequences</taxon>
        <taxon>metagenomes</taxon>
        <taxon>ecological metagenomes</taxon>
    </lineage>
</organism>
<reference evidence="1" key="1">
    <citation type="journal article" date="2015" name="Nature">
        <title>Complex archaea that bridge the gap between prokaryotes and eukaryotes.</title>
        <authorList>
            <person name="Spang A."/>
            <person name="Saw J.H."/>
            <person name="Jorgensen S.L."/>
            <person name="Zaremba-Niedzwiedzka K."/>
            <person name="Martijn J."/>
            <person name="Lind A.E."/>
            <person name="van Eijk R."/>
            <person name="Schleper C."/>
            <person name="Guy L."/>
            <person name="Ettema T.J."/>
        </authorList>
    </citation>
    <scope>NUCLEOTIDE SEQUENCE</scope>
</reference>
<proteinExistence type="predicted"/>
<evidence type="ECO:0000313" key="1">
    <source>
        <dbReference type="EMBL" id="KKM28463.1"/>
    </source>
</evidence>
<sequence length="48" mass="5912">MFKDGNLTDGQKTWHWTETEISIDFILRKNAGIRRMRNKLKEKERKYK</sequence>
<protein>
    <submittedName>
        <fullName evidence="1">Uncharacterized protein</fullName>
    </submittedName>
</protein>
<accession>A0A0F9J759</accession>
<dbReference type="EMBL" id="LAZR01012160">
    <property type="protein sequence ID" value="KKM28463.1"/>
    <property type="molecule type" value="Genomic_DNA"/>
</dbReference>
<gene>
    <name evidence="1" type="ORF">LCGC14_1566380</name>
</gene>
<comment type="caution">
    <text evidence="1">The sequence shown here is derived from an EMBL/GenBank/DDBJ whole genome shotgun (WGS) entry which is preliminary data.</text>
</comment>
<dbReference type="AlphaFoldDB" id="A0A0F9J759"/>